<accession>A0A366DSQ8</accession>
<feature type="compositionally biased region" description="Basic and acidic residues" evidence="1">
    <location>
        <begin position="127"/>
        <end position="144"/>
    </location>
</feature>
<sequence length="838" mass="90732">MAKRIQGITIELDGETQGLDRALRDVNKRSRSLNSELRDVERLLKFDPGNTEALAQKQRLLGDQVENTSQKLNQLRNAEKQVARQFQSGEIGEEQYRAFQREVQFTERELQKFKKQLSDVGKTKSIKKSESDMRELKQETDKADKAAKDLGSSFKKVAKRASVLGAAGSAAIGGFVQGMEEYNRLIGRLETNAITRGFDPKQAEDFANQIASITGETDSAVETVSNLFATDLSDNQIAQAIEEINGAAIKFSDTLKTEGIADGLQETLSTGSAVGQFAELLERSNVDLDTFNAGLAQAQANGTATNYAMQQLSSLGLQETLDKYKETNPELYESMKAQQELTSSSAELATTLTPLVTNAKEFLTTIIDWVNQNVELIKSFDNVGDGLQAFLGKLLSDGANIVGNLAQGIIKNLPRLMEMGMEMLENIIQGITNNVPMLFETWSQLMQQQALNIQTFLPQLITLGVTLLQSLIQGLISAIPLLVEGISQVITNMVTVILESLPILLQQGITILNAIIQGIINNLPLLAEAVLTLLTNLVTTITQNLPLIIQAGISLLNSLIDGIIKILPTLIDTAIMLIENILTVLFDNLPLILDAGVKLLDALIDGIIDMLPELISAALRLIIELVGELIANLPKIIAAGVDLIFALIEGLIDAIPDIISAIPKIVTAIFDAFGDVDWAEIGINIIEGLKDGLTSMAGSLVDSVKGVASDAIEGAKNLLGIHSPSRVFREIGEFTGEGLELGILSMGRNVAKAGQKLGEMSIPKMPKYDLSYENNNQPNANTNASQINVNDNELLSVLQSIAKYMQNGQTTVVQIGEDTVATAVNNFNAVADKTNYMG</sequence>
<dbReference type="SUPFAM" id="SSF48371">
    <property type="entry name" value="ARM repeat"/>
    <property type="match status" value="1"/>
</dbReference>
<feature type="region of interest" description="Disordered" evidence="1">
    <location>
        <begin position="122"/>
        <end position="144"/>
    </location>
</feature>
<evidence type="ECO:0000256" key="1">
    <source>
        <dbReference type="SAM" id="MobiDB-lite"/>
    </source>
</evidence>
<protein>
    <submittedName>
        <fullName evidence="2">Phage-related minor tail protein</fullName>
    </submittedName>
</protein>
<dbReference type="RefSeq" id="WP_113870104.1">
    <property type="nucleotide sequence ID" value="NZ_BAABQN010000018.1"/>
</dbReference>
<dbReference type="AlphaFoldDB" id="A0A366DSQ8"/>
<reference evidence="2 3" key="1">
    <citation type="submission" date="2018-06" db="EMBL/GenBank/DDBJ databases">
        <title>Genomic Encyclopedia of Type Strains, Phase IV (KMG-IV): sequencing the most valuable type-strain genomes for metagenomic binning, comparative biology and taxonomic classification.</title>
        <authorList>
            <person name="Goeker M."/>
        </authorList>
    </citation>
    <scope>NUCLEOTIDE SEQUENCE [LARGE SCALE GENOMIC DNA]</scope>
    <source>
        <strain evidence="2 3">DSM 15140</strain>
    </source>
</reference>
<comment type="caution">
    <text evidence="2">The sequence shown here is derived from an EMBL/GenBank/DDBJ whole genome shotgun (WGS) entry which is preliminary data.</text>
</comment>
<organism evidence="2 3">
    <name type="scientific">Paraliobacillus ryukyuensis</name>
    <dbReference type="NCBI Taxonomy" id="200904"/>
    <lineage>
        <taxon>Bacteria</taxon>
        <taxon>Bacillati</taxon>
        <taxon>Bacillota</taxon>
        <taxon>Bacilli</taxon>
        <taxon>Bacillales</taxon>
        <taxon>Bacillaceae</taxon>
        <taxon>Paraliobacillus</taxon>
    </lineage>
</organism>
<keyword evidence="3" id="KW-1185">Reference proteome</keyword>
<dbReference type="EMBL" id="QNRI01000015">
    <property type="protein sequence ID" value="RBO92294.1"/>
    <property type="molecule type" value="Genomic_DNA"/>
</dbReference>
<gene>
    <name evidence="2" type="ORF">DES48_11532</name>
</gene>
<evidence type="ECO:0000313" key="3">
    <source>
        <dbReference type="Proteomes" id="UP000252254"/>
    </source>
</evidence>
<dbReference type="InterPro" id="IPR016024">
    <property type="entry name" value="ARM-type_fold"/>
</dbReference>
<evidence type="ECO:0000313" key="2">
    <source>
        <dbReference type="EMBL" id="RBO92294.1"/>
    </source>
</evidence>
<name>A0A366DSQ8_9BACI</name>
<dbReference type="OrthoDB" id="1779742at2"/>
<proteinExistence type="predicted"/>
<dbReference type="Proteomes" id="UP000252254">
    <property type="component" value="Unassembled WGS sequence"/>
</dbReference>